<dbReference type="STRING" id="765915.A0A1Y2H743"/>
<dbReference type="Proteomes" id="UP000193411">
    <property type="component" value="Unassembled WGS sequence"/>
</dbReference>
<keyword evidence="9" id="KW-1185">Reference proteome</keyword>
<dbReference type="PANTHER" id="PTHR13693">
    <property type="entry name" value="CLASS II AMINOTRANSFERASE/8-AMINO-7-OXONONANOATE SYNTHASE"/>
    <property type="match status" value="1"/>
</dbReference>
<protein>
    <submittedName>
        <fullName evidence="8">Pyridoxal phosphate-dependent transferase</fullName>
    </submittedName>
</protein>
<dbReference type="GO" id="GO:0009102">
    <property type="term" value="P:biotin biosynthetic process"/>
    <property type="evidence" value="ECO:0007669"/>
    <property type="project" value="TreeGrafter"/>
</dbReference>
<evidence type="ECO:0000313" key="8">
    <source>
        <dbReference type="EMBL" id="ORZ30359.1"/>
    </source>
</evidence>
<dbReference type="Gene3D" id="3.90.1150.10">
    <property type="entry name" value="Aspartate Aminotransferase, domain 1"/>
    <property type="match status" value="1"/>
</dbReference>
<feature type="region of interest" description="Disordered" evidence="6">
    <location>
        <begin position="63"/>
        <end position="82"/>
    </location>
</feature>
<dbReference type="InterPro" id="IPR015421">
    <property type="entry name" value="PyrdxlP-dep_Trfase_major"/>
</dbReference>
<dbReference type="AlphaFoldDB" id="A0A1Y2H743"/>
<proteinExistence type="inferred from homology"/>
<evidence type="ECO:0000259" key="7">
    <source>
        <dbReference type="Pfam" id="PF00155"/>
    </source>
</evidence>
<evidence type="ECO:0000256" key="2">
    <source>
        <dbReference type="ARBA" id="ARBA00010008"/>
    </source>
</evidence>
<keyword evidence="3 8" id="KW-0808">Transferase</keyword>
<evidence type="ECO:0000256" key="1">
    <source>
        <dbReference type="ARBA" id="ARBA00001933"/>
    </source>
</evidence>
<dbReference type="Gene3D" id="3.40.640.10">
    <property type="entry name" value="Type I PLP-dependent aspartate aminotransferase-like (Major domain)"/>
    <property type="match status" value="1"/>
</dbReference>
<evidence type="ECO:0000256" key="3">
    <source>
        <dbReference type="ARBA" id="ARBA00022679"/>
    </source>
</evidence>
<accession>A0A1Y2H743</accession>
<dbReference type="PANTHER" id="PTHR13693:SF77">
    <property type="entry name" value="8-AMINO-7-OXONONANOATE SYNTHASE"/>
    <property type="match status" value="1"/>
</dbReference>
<dbReference type="InterPro" id="IPR001917">
    <property type="entry name" value="Aminotrans_II_pyridoxalP_BS"/>
</dbReference>
<feature type="compositionally biased region" description="Polar residues" evidence="6">
    <location>
        <begin position="63"/>
        <end position="78"/>
    </location>
</feature>
<dbReference type="SUPFAM" id="SSF53383">
    <property type="entry name" value="PLP-dependent transferases"/>
    <property type="match status" value="1"/>
</dbReference>
<dbReference type="InterPro" id="IPR015422">
    <property type="entry name" value="PyrdxlP-dep_Trfase_small"/>
</dbReference>
<evidence type="ECO:0000256" key="6">
    <source>
        <dbReference type="SAM" id="MobiDB-lite"/>
    </source>
</evidence>
<comment type="cofactor">
    <cofactor evidence="1 5">
        <name>pyridoxal 5'-phosphate</name>
        <dbReference type="ChEBI" id="CHEBI:597326"/>
    </cofactor>
</comment>
<dbReference type="InterPro" id="IPR004839">
    <property type="entry name" value="Aminotransferase_I/II_large"/>
</dbReference>
<dbReference type="InterPro" id="IPR050087">
    <property type="entry name" value="AON_synthase_class-II"/>
</dbReference>
<dbReference type="PROSITE" id="PS00599">
    <property type="entry name" value="AA_TRANSFER_CLASS_2"/>
    <property type="match status" value="1"/>
</dbReference>
<dbReference type="GO" id="GO:0030170">
    <property type="term" value="F:pyridoxal phosphate binding"/>
    <property type="evidence" value="ECO:0007669"/>
    <property type="project" value="InterPro"/>
</dbReference>
<gene>
    <name evidence="8" type="ORF">BCR44DRAFT_126310</name>
</gene>
<name>A0A1Y2H743_9FUNG</name>
<dbReference type="EMBL" id="MCFL01000087">
    <property type="protein sequence ID" value="ORZ30359.1"/>
    <property type="molecule type" value="Genomic_DNA"/>
</dbReference>
<evidence type="ECO:0000256" key="5">
    <source>
        <dbReference type="RuleBase" id="RU003693"/>
    </source>
</evidence>
<dbReference type="OrthoDB" id="2382073at2759"/>
<organism evidence="8 9">
    <name type="scientific">Catenaria anguillulae PL171</name>
    <dbReference type="NCBI Taxonomy" id="765915"/>
    <lineage>
        <taxon>Eukaryota</taxon>
        <taxon>Fungi</taxon>
        <taxon>Fungi incertae sedis</taxon>
        <taxon>Blastocladiomycota</taxon>
        <taxon>Blastocladiomycetes</taxon>
        <taxon>Blastocladiales</taxon>
        <taxon>Catenariaceae</taxon>
        <taxon>Catenaria</taxon>
    </lineage>
</organism>
<evidence type="ECO:0000256" key="4">
    <source>
        <dbReference type="ARBA" id="ARBA00022898"/>
    </source>
</evidence>
<feature type="domain" description="Aminotransferase class I/classII large" evidence="7">
    <location>
        <begin position="49"/>
        <end position="397"/>
    </location>
</feature>
<dbReference type="InterPro" id="IPR015424">
    <property type="entry name" value="PyrdxlP-dep_Trfase"/>
</dbReference>
<keyword evidence="4 5" id="KW-0663">Pyridoxal phosphate</keyword>
<dbReference type="GO" id="GO:0016740">
    <property type="term" value="F:transferase activity"/>
    <property type="evidence" value="ECO:0007669"/>
    <property type="project" value="UniProtKB-KW"/>
</dbReference>
<dbReference type="Pfam" id="PF00155">
    <property type="entry name" value="Aminotran_1_2"/>
    <property type="match status" value="1"/>
</dbReference>
<evidence type="ECO:0000313" key="9">
    <source>
        <dbReference type="Proteomes" id="UP000193411"/>
    </source>
</evidence>
<comment type="caution">
    <text evidence="8">The sequence shown here is derived from an EMBL/GenBank/DDBJ whole genome shotgun (WGS) entry which is preliminary data.</text>
</comment>
<comment type="similarity">
    <text evidence="2">Belongs to the class-II pyridoxal-phosphate-dependent aminotransferase family. BioF subfamily.</text>
</comment>
<sequence length="425" mass="45829">MSSNTDNRKAKDRVLLPQRLAAQVANRRSRHLNRTLTDLSALAIPATHDFASNDYMGLARALSTATPSQHPHGSTGSRLLSGHSPLATTVEHSLAALHSSPAALLFNSGYVANLSVFSALASPGDLLLLDELVHASVWDAARMAVGRWAMRGNPEAVQVRTFKHGNVSDMCRAIGEYRAANAKGAVMVAVEAIYSMDGTVVPLREMVDAVGRWEDVWFIVDEAHSSGVVGEAGTGVVKALGLETEERVLVRVHTFGKAVGCHGAVAFCSNDVREYLLNYARPLIYSTMMAPAAVQAISDSYAYLVKHHAQLSSNLSAIIAHFRSTASSYSLPLVPSSTHIQGILIPGNQRVVRIARELLNRGMYTLPIRSPTVAPGAERIRICLHAYNSMVAVDDLCLAVKDLLLSEQEQDIKAKRDANVVVAKL</sequence>
<reference evidence="8 9" key="1">
    <citation type="submission" date="2016-07" db="EMBL/GenBank/DDBJ databases">
        <title>Pervasive Adenine N6-methylation of Active Genes in Fungi.</title>
        <authorList>
            <consortium name="DOE Joint Genome Institute"/>
            <person name="Mondo S.J."/>
            <person name="Dannebaum R.O."/>
            <person name="Kuo R.C."/>
            <person name="Labutti K."/>
            <person name="Haridas S."/>
            <person name="Kuo A."/>
            <person name="Salamov A."/>
            <person name="Ahrendt S.R."/>
            <person name="Lipzen A."/>
            <person name="Sullivan W."/>
            <person name="Andreopoulos W.B."/>
            <person name="Clum A."/>
            <person name="Lindquist E."/>
            <person name="Daum C."/>
            <person name="Ramamoorthy G.K."/>
            <person name="Gryganskyi A."/>
            <person name="Culley D."/>
            <person name="Magnuson J.K."/>
            <person name="James T.Y."/>
            <person name="O'Malley M.A."/>
            <person name="Stajich J.E."/>
            <person name="Spatafora J.W."/>
            <person name="Visel A."/>
            <person name="Grigoriev I.V."/>
        </authorList>
    </citation>
    <scope>NUCLEOTIDE SEQUENCE [LARGE SCALE GENOMIC DNA]</scope>
    <source>
        <strain evidence="8 9">PL171</strain>
    </source>
</reference>